<dbReference type="Proteomes" id="UP001430953">
    <property type="component" value="Unassembled WGS sequence"/>
</dbReference>
<dbReference type="PIRSF" id="PIRSF000862">
    <property type="entry name" value="Steryl_ester_lip"/>
    <property type="match status" value="1"/>
</dbReference>
<evidence type="ECO:0000256" key="5">
    <source>
        <dbReference type="ARBA" id="ARBA00023098"/>
    </source>
</evidence>
<dbReference type="Gene3D" id="3.40.50.1820">
    <property type="entry name" value="alpha/beta hydrolase"/>
    <property type="match status" value="1"/>
</dbReference>
<evidence type="ECO:0000256" key="3">
    <source>
        <dbReference type="ARBA" id="ARBA00022801"/>
    </source>
</evidence>
<evidence type="ECO:0000256" key="9">
    <source>
        <dbReference type="SAM" id="SignalP"/>
    </source>
</evidence>
<evidence type="ECO:0000313" key="11">
    <source>
        <dbReference type="EMBL" id="KAL0123902.1"/>
    </source>
</evidence>
<dbReference type="EMBL" id="JADYXP020000005">
    <property type="protein sequence ID" value="KAL0123902.1"/>
    <property type="molecule type" value="Genomic_DNA"/>
</dbReference>
<keyword evidence="5" id="KW-0443">Lipid metabolism</keyword>
<dbReference type="GO" id="GO:0016042">
    <property type="term" value="P:lipid catabolic process"/>
    <property type="evidence" value="ECO:0007669"/>
    <property type="project" value="UniProtKB-KW"/>
</dbReference>
<evidence type="ECO:0000256" key="6">
    <source>
        <dbReference type="ARBA" id="ARBA00023180"/>
    </source>
</evidence>
<dbReference type="PANTHER" id="PTHR11005">
    <property type="entry name" value="LYSOSOMAL ACID LIPASE-RELATED"/>
    <property type="match status" value="1"/>
</dbReference>
<feature type="chain" id="PRO_5043329668" description="Lipase" evidence="9">
    <location>
        <begin position="16"/>
        <end position="432"/>
    </location>
</feature>
<evidence type="ECO:0000256" key="7">
    <source>
        <dbReference type="PIRNR" id="PIRNR000862"/>
    </source>
</evidence>
<evidence type="ECO:0000259" key="10">
    <source>
        <dbReference type="Pfam" id="PF00561"/>
    </source>
</evidence>
<reference evidence="11 12" key="1">
    <citation type="submission" date="2023-03" db="EMBL/GenBank/DDBJ databases">
        <title>High recombination rates correlate with genetic variation in Cardiocondyla obscurior ants.</title>
        <authorList>
            <person name="Errbii M."/>
        </authorList>
    </citation>
    <scope>NUCLEOTIDE SEQUENCE [LARGE SCALE GENOMIC DNA]</scope>
    <source>
        <strain evidence="11">Alpha-2009</strain>
        <tissue evidence="11">Whole body</tissue>
    </source>
</reference>
<proteinExistence type="inferred from homology"/>
<organism evidence="11 12">
    <name type="scientific">Cardiocondyla obscurior</name>
    <dbReference type="NCBI Taxonomy" id="286306"/>
    <lineage>
        <taxon>Eukaryota</taxon>
        <taxon>Metazoa</taxon>
        <taxon>Ecdysozoa</taxon>
        <taxon>Arthropoda</taxon>
        <taxon>Hexapoda</taxon>
        <taxon>Insecta</taxon>
        <taxon>Pterygota</taxon>
        <taxon>Neoptera</taxon>
        <taxon>Endopterygota</taxon>
        <taxon>Hymenoptera</taxon>
        <taxon>Apocrita</taxon>
        <taxon>Aculeata</taxon>
        <taxon>Formicoidea</taxon>
        <taxon>Formicidae</taxon>
        <taxon>Myrmicinae</taxon>
        <taxon>Cardiocondyla</taxon>
    </lineage>
</organism>
<keyword evidence="4 7" id="KW-0442">Lipid degradation</keyword>
<evidence type="ECO:0000256" key="4">
    <source>
        <dbReference type="ARBA" id="ARBA00022963"/>
    </source>
</evidence>
<keyword evidence="12" id="KW-1185">Reference proteome</keyword>
<feature type="signal peptide" evidence="9">
    <location>
        <begin position="1"/>
        <end position="15"/>
    </location>
</feature>
<feature type="active site" description="Nucleophile" evidence="8">
    <location>
        <position position="196"/>
    </location>
</feature>
<evidence type="ECO:0000313" key="12">
    <source>
        <dbReference type="Proteomes" id="UP001430953"/>
    </source>
</evidence>
<dbReference type="GO" id="GO:0016788">
    <property type="term" value="F:hydrolase activity, acting on ester bonds"/>
    <property type="evidence" value="ECO:0007669"/>
    <property type="project" value="InterPro"/>
</dbReference>
<dbReference type="FunFam" id="3.40.50.1820:FF:000057">
    <property type="entry name" value="Lipase"/>
    <property type="match status" value="1"/>
</dbReference>
<dbReference type="InterPro" id="IPR025483">
    <property type="entry name" value="Lipase_euk"/>
</dbReference>
<name>A0AAW2G968_9HYME</name>
<feature type="domain" description="AB hydrolase-1" evidence="10">
    <location>
        <begin position="104"/>
        <end position="394"/>
    </location>
</feature>
<keyword evidence="3 7" id="KW-0378">Hydrolase</keyword>
<sequence length="432" mass="50100">MKFVLFALLIVMTFAEKRSQTTSFFSKAILDFVFPKDPGLIKVRKMNQAERMNTAKVLDFIGLVERHHYPAEEHSVTTEDGYNLIIHRIPRSPLSDNQKKKEIIFLLHGILASSESWVLYGPNKDLAFLLADQGYDVWVGNMRGNNYCRSHTNMTIYDPKFWQYSFHEVGTKDLPAMFDYIFNYTKQKDLYYIGHSMGCTSILTLLSSKPEYNTKIKMAILLAPAAFWMNVSPSFNDFINILPFVKEVLREREIYDFFPQSLATVTTARTLCNDKAVTQVICIAILFLIVGSDPPQLNITTLPDILSYVPAGSSVQAFEHYYQNVLAKDFRHYDFGIAENYRRYKQKTPPSYDVKKISAPINIFYSENDMIVTEKNILELDKRLPNVVTKKVPYKLFNHVDFLWAIEVKTLLYDNVLELLQKFDFKQNKSKH</sequence>
<keyword evidence="2 9" id="KW-0732">Signal</keyword>
<dbReference type="InterPro" id="IPR029058">
    <property type="entry name" value="AB_hydrolase_fold"/>
</dbReference>
<accession>A0AAW2G968</accession>
<comment type="caution">
    <text evidence="11">The sequence shown here is derived from an EMBL/GenBank/DDBJ whole genome shotgun (WGS) entry which is preliminary data.</text>
</comment>
<protein>
    <recommendedName>
        <fullName evidence="7">Lipase</fullName>
    </recommendedName>
</protein>
<dbReference type="InterPro" id="IPR000073">
    <property type="entry name" value="AB_hydrolase_1"/>
</dbReference>
<keyword evidence="6" id="KW-0325">Glycoprotein</keyword>
<comment type="similarity">
    <text evidence="1 7">Belongs to the AB hydrolase superfamily. Lipase family.</text>
</comment>
<evidence type="ECO:0000256" key="8">
    <source>
        <dbReference type="PIRSR" id="PIRSR000862-1"/>
    </source>
</evidence>
<evidence type="ECO:0000256" key="1">
    <source>
        <dbReference type="ARBA" id="ARBA00010701"/>
    </source>
</evidence>
<evidence type="ECO:0000256" key="2">
    <source>
        <dbReference type="ARBA" id="ARBA00022729"/>
    </source>
</evidence>
<dbReference type="SUPFAM" id="SSF53474">
    <property type="entry name" value="alpha/beta-Hydrolases"/>
    <property type="match status" value="1"/>
</dbReference>
<feature type="active site" description="Charge relay system" evidence="8">
    <location>
        <position position="369"/>
    </location>
</feature>
<dbReference type="Pfam" id="PF00561">
    <property type="entry name" value="Abhydrolase_1"/>
    <property type="match status" value="1"/>
</dbReference>
<dbReference type="AlphaFoldDB" id="A0AAW2G968"/>
<feature type="active site" description="Charge relay system" evidence="8">
    <location>
        <position position="399"/>
    </location>
</feature>
<gene>
    <name evidence="11" type="ORF">PUN28_006026</name>
</gene>